<evidence type="ECO:0000256" key="2">
    <source>
        <dbReference type="SAM" id="SignalP"/>
    </source>
</evidence>
<protein>
    <submittedName>
        <fullName evidence="3">Uncharacterized protein</fullName>
    </submittedName>
</protein>
<evidence type="ECO:0000256" key="1">
    <source>
        <dbReference type="SAM" id="MobiDB-lite"/>
    </source>
</evidence>
<dbReference type="EMBL" id="CDMZ01000006">
    <property type="protein sequence ID" value="CEM04286.1"/>
    <property type="molecule type" value="Genomic_DNA"/>
</dbReference>
<feature type="chain" id="PRO_5005188039" evidence="2">
    <location>
        <begin position="22"/>
        <end position="622"/>
    </location>
</feature>
<organism evidence="3">
    <name type="scientific">Chromera velia CCMP2878</name>
    <dbReference type="NCBI Taxonomy" id="1169474"/>
    <lineage>
        <taxon>Eukaryota</taxon>
        <taxon>Sar</taxon>
        <taxon>Alveolata</taxon>
        <taxon>Colpodellida</taxon>
        <taxon>Chromeraceae</taxon>
        <taxon>Chromera</taxon>
    </lineage>
</organism>
<reference evidence="3" key="1">
    <citation type="submission" date="2014-11" db="EMBL/GenBank/DDBJ databases">
        <authorList>
            <person name="Otto D Thomas"/>
            <person name="Naeem Raeece"/>
        </authorList>
    </citation>
    <scope>NUCLEOTIDE SEQUENCE</scope>
</reference>
<keyword evidence="2" id="KW-0732">Signal</keyword>
<proteinExistence type="predicted"/>
<dbReference type="VEuPathDB" id="CryptoDB:Cvel_14248"/>
<accession>A0A0G4EYP9</accession>
<feature type="region of interest" description="Disordered" evidence="1">
    <location>
        <begin position="580"/>
        <end position="622"/>
    </location>
</feature>
<name>A0A0G4EYP9_9ALVE</name>
<gene>
    <name evidence="3" type="ORF">Cvel_14248</name>
</gene>
<evidence type="ECO:0000313" key="3">
    <source>
        <dbReference type="EMBL" id="CEM04286.1"/>
    </source>
</evidence>
<sequence length="622" mass="71012">MPRACVLFSAFFFSALRLGGTLDSRQTGLAFLNAPFARVGRHCRGNAVSSFLSECKKQVTPRFAAPSPSEESAEVKPRAEAAPVLMPGESRVIGAMSAEGDRVDVVWGKSKKGDEYVELPMPVGNMTAVERLFLQNFVNSEVKKNPDGLQQRLNLMRDEEDLPEAVKIKLTRSQVFKLKQIMKEKEETDAKKQEGRAGTQIEGLSTRYDEYVYMVDEEYEDDMESWFPDAKRYDTSHISDNLLYNPVEEEARIERDLGRKFKEDANYNLLLKKMLETPDQQLELFTSAHMTDLWGSEFYEYWMEFKVVKRLKVKTRKTMARKCCLVWWHVQRYLSETKDPNECIREHVGPVIGSALVGMGKWPSEAAGLSETQKNAMYKRIRSHVSDFSEPVIDILVAFASQVKLSDEERRRLLPIMSFILRAWAAASVVQTSRKLLLFDDDNEAKRGFASVLPRVFRSLGLAEPEEWALVLGVGLMRKEAEMRARKRDPTFKLKPVAEALPKMQNALFELSQPLKFKYSASGSADRILFVFFDRASRIILDAARDPQSFIKASRAYIRATEKEGVSRQDAMRMLHEAVRRASPERRTKGKSDEQTELEKQADDLMREMETVARESNGDGNN</sequence>
<dbReference type="AlphaFoldDB" id="A0A0G4EYP9"/>
<feature type="signal peptide" evidence="2">
    <location>
        <begin position="1"/>
        <end position="21"/>
    </location>
</feature>